<dbReference type="EMBL" id="JABELV010000245">
    <property type="protein sequence ID" value="KAG7527677.1"/>
    <property type="molecule type" value="Genomic_DNA"/>
</dbReference>
<feature type="compositionally biased region" description="Polar residues" evidence="1">
    <location>
        <begin position="9"/>
        <end position="20"/>
    </location>
</feature>
<evidence type="ECO:0000313" key="2">
    <source>
        <dbReference type="EMBL" id="KAG7527677.1"/>
    </source>
</evidence>
<feature type="region of interest" description="Disordered" evidence="1">
    <location>
        <begin position="1"/>
        <end position="31"/>
    </location>
</feature>
<keyword evidence="3" id="KW-1185">Reference proteome</keyword>
<name>A0A8K0NQ79_9TREE</name>
<evidence type="ECO:0000313" key="3">
    <source>
        <dbReference type="Proteomes" id="UP000812966"/>
    </source>
</evidence>
<sequence>MPLEHDFCSSESCPSDTGLSVQPDGDTQSKDTLPISVGELYGPELPPSTWPLDHVPTPILNGITDHMGNESIAWVVRLKLDVHRKGNDLNDLRIFSTDLKNMSLVDWTFRNNVLGRQVVNTLSFRGPDHIGNRDRRFSPNFKRYFRSIAFLQPEEEGIDNEAWAKARNDLLESLTSAEAVDDLTGELVRFPHVLPPSVRTLRIVLQPGVYTALPLNISSLEKLNIEPDKKTLRETWSNKEASDRRFADDKVYSYKDVLPLHLGLSRLKLEVPFCSIKPGGSRESHWWGYLGWLFTSEVIVTDLEICMTWLPSTIMPGFIDLEYIRQNMGLVYEVKYPNDKLLKPKVPGGTVDGPMREFCASLMRGKPLLRSVTFVLKARSPLMYSPDRFREVKVTRLGKESIEGPSLHFDDQIDTEKVVEVYRDILKFDYHPPFPHRATECELDPWFDPNLVDDVRRRRLWSAIGSASAREKTVEGYWYN</sequence>
<gene>
    <name evidence="2" type="ORF">FFLO_06693</name>
</gene>
<comment type="caution">
    <text evidence="2">The sequence shown here is derived from an EMBL/GenBank/DDBJ whole genome shotgun (WGS) entry which is preliminary data.</text>
</comment>
<protein>
    <submittedName>
        <fullName evidence="2">Uncharacterized protein</fullName>
    </submittedName>
</protein>
<dbReference type="AlphaFoldDB" id="A0A8K0NQ79"/>
<proteinExistence type="predicted"/>
<evidence type="ECO:0000256" key="1">
    <source>
        <dbReference type="SAM" id="MobiDB-lite"/>
    </source>
</evidence>
<reference evidence="2" key="1">
    <citation type="submission" date="2020-04" db="EMBL/GenBank/DDBJ databases">
        <title>Analysis of mating type loci in Filobasidium floriforme.</title>
        <authorList>
            <person name="Nowrousian M."/>
        </authorList>
    </citation>
    <scope>NUCLEOTIDE SEQUENCE</scope>
    <source>
        <strain evidence="2">CBS 6242</strain>
    </source>
</reference>
<organism evidence="2 3">
    <name type="scientific">Filobasidium floriforme</name>
    <dbReference type="NCBI Taxonomy" id="5210"/>
    <lineage>
        <taxon>Eukaryota</taxon>
        <taxon>Fungi</taxon>
        <taxon>Dikarya</taxon>
        <taxon>Basidiomycota</taxon>
        <taxon>Agaricomycotina</taxon>
        <taxon>Tremellomycetes</taxon>
        <taxon>Filobasidiales</taxon>
        <taxon>Filobasidiaceae</taxon>
        <taxon>Filobasidium</taxon>
    </lineage>
</organism>
<dbReference type="Proteomes" id="UP000812966">
    <property type="component" value="Unassembled WGS sequence"/>
</dbReference>
<accession>A0A8K0NQ79</accession>